<organism evidence="7 8">
    <name type="scientific">Pristionchus entomophagus</name>
    <dbReference type="NCBI Taxonomy" id="358040"/>
    <lineage>
        <taxon>Eukaryota</taxon>
        <taxon>Metazoa</taxon>
        <taxon>Ecdysozoa</taxon>
        <taxon>Nematoda</taxon>
        <taxon>Chromadorea</taxon>
        <taxon>Rhabditida</taxon>
        <taxon>Rhabditina</taxon>
        <taxon>Diplogasteromorpha</taxon>
        <taxon>Diplogasteroidea</taxon>
        <taxon>Neodiplogasteridae</taxon>
        <taxon>Pristionchus</taxon>
    </lineage>
</organism>
<dbReference type="AlphaFoldDB" id="A0AAV5S8K7"/>
<evidence type="ECO:0000256" key="1">
    <source>
        <dbReference type="ARBA" id="ARBA00005964"/>
    </source>
</evidence>
<dbReference type="SUPFAM" id="SSF53474">
    <property type="entry name" value="alpha/beta-Hydrolases"/>
    <property type="match status" value="1"/>
</dbReference>
<comment type="similarity">
    <text evidence="1 4">Belongs to the type-B carboxylesterase/lipase family.</text>
</comment>
<dbReference type="Gene3D" id="3.40.50.1820">
    <property type="entry name" value="alpha/beta hydrolase"/>
    <property type="match status" value="1"/>
</dbReference>
<dbReference type="Proteomes" id="UP001432027">
    <property type="component" value="Unassembled WGS sequence"/>
</dbReference>
<keyword evidence="2" id="KW-0719">Serine esterase</keyword>
<dbReference type="PANTHER" id="PTHR45580">
    <property type="entry name" value="PROTEIN CBG05369"/>
    <property type="match status" value="1"/>
</dbReference>
<accession>A0AAV5S8K7</accession>
<protein>
    <recommendedName>
        <fullName evidence="4">Carboxylic ester hydrolase</fullName>
        <ecNumber evidence="4">3.1.1.-</ecNumber>
    </recommendedName>
</protein>
<feature type="domain" description="Carboxylesterase type B" evidence="6">
    <location>
        <begin position="4"/>
        <end position="461"/>
    </location>
</feature>
<reference evidence="7" key="1">
    <citation type="submission" date="2023-10" db="EMBL/GenBank/DDBJ databases">
        <title>Genome assembly of Pristionchus species.</title>
        <authorList>
            <person name="Yoshida K."/>
            <person name="Sommer R.J."/>
        </authorList>
    </citation>
    <scope>NUCLEOTIDE SEQUENCE</scope>
    <source>
        <strain evidence="7">RS0144</strain>
    </source>
</reference>
<evidence type="ECO:0000256" key="5">
    <source>
        <dbReference type="SAM" id="Phobius"/>
    </source>
</evidence>
<dbReference type="InterPro" id="IPR002018">
    <property type="entry name" value="CarbesteraseB"/>
</dbReference>
<dbReference type="InterPro" id="IPR029058">
    <property type="entry name" value="AB_hydrolase_fold"/>
</dbReference>
<dbReference type="EC" id="3.1.1.-" evidence="4"/>
<dbReference type="InterPro" id="IPR019826">
    <property type="entry name" value="Carboxylesterase_B_AS"/>
</dbReference>
<keyword evidence="5" id="KW-0472">Membrane</keyword>
<dbReference type="PANTHER" id="PTHR45580:SF6">
    <property type="entry name" value="CARBOXYLESTERASE TYPE B DOMAIN-CONTAINING PROTEIN"/>
    <property type="match status" value="1"/>
</dbReference>
<gene>
    <name evidence="7" type="ORF">PENTCL1PPCAC_917</name>
</gene>
<dbReference type="EMBL" id="BTSX01000001">
    <property type="protein sequence ID" value="GMS78742.1"/>
    <property type="molecule type" value="Genomic_DNA"/>
</dbReference>
<evidence type="ECO:0000256" key="2">
    <source>
        <dbReference type="ARBA" id="ARBA00022487"/>
    </source>
</evidence>
<name>A0AAV5S8K7_9BILA</name>
<evidence type="ECO:0000259" key="6">
    <source>
        <dbReference type="Pfam" id="PF00135"/>
    </source>
</evidence>
<keyword evidence="8" id="KW-1185">Reference proteome</keyword>
<dbReference type="GO" id="GO:0052689">
    <property type="term" value="F:carboxylic ester hydrolase activity"/>
    <property type="evidence" value="ECO:0007669"/>
    <property type="project" value="UniProtKB-KW"/>
</dbReference>
<dbReference type="PROSITE" id="PS00122">
    <property type="entry name" value="CARBOXYLESTERASE_B_1"/>
    <property type="match status" value="1"/>
</dbReference>
<dbReference type="Pfam" id="PF00135">
    <property type="entry name" value="COesterase"/>
    <property type="match status" value="1"/>
</dbReference>
<proteinExistence type="inferred from homology"/>
<feature type="non-terminal residue" evidence="7">
    <location>
        <position position="1"/>
    </location>
</feature>
<evidence type="ECO:0000256" key="4">
    <source>
        <dbReference type="RuleBase" id="RU361235"/>
    </source>
</evidence>
<sequence length="559" mass="62701">VGEIFKKIPYASPPTGARRWKKPVPPEPWNYTLDGTFFGPGCAQVPSSWEGYKKGLSEDCLTVNIYTSSSCRVLNAKCPVAVYIHGGSGLVHGVQGFPDESHITNFVSHGVILVTFSYRLGVFGAMALGDENALPANLNMHDVRESLRFIRKEIHSFGGDKDQVTLLGYSTGASITFCLVFSPAFNNPGETPLFARAIGMSTPMNLDSEEKQVNRSHVVAKKLGCMGTAQEIIDCLLPLSTSEILNAAFEIGTANLFSPTHISGLALAGELMPIHNMMELRDNHEENMKKLDSRMPTKLLLGTIVNEFGVPAYSKYKDIFKKSMTYQKGVNQVMDVLGVRNVQECTDKYFGDVKSGKLDPGYDTLSQSLFTSTALFAGAQVHAGGEVYLYQLDYPHHAMHADHLGYVMKNRDDSLDENEQWISRVFPVYITNFIRGLPLAPDWQPFNPELMNYYSINKNFNEGISPEITLGYHHHLIKYYNDMIKFDDQLTNDKQMILNAPIQMKKLPTEFIDTHSEPFNLRDLLFYSAFLSVILCIIVQLYQYCQSRQSSQESSRLIR</sequence>
<evidence type="ECO:0000256" key="3">
    <source>
        <dbReference type="ARBA" id="ARBA00022801"/>
    </source>
</evidence>
<feature type="transmembrane region" description="Helical" evidence="5">
    <location>
        <begin position="524"/>
        <end position="542"/>
    </location>
</feature>
<comment type="caution">
    <text evidence="7">The sequence shown here is derived from an EMBL/GenBank/DDBJ whole genome shotgun (WGS) entry which is preliminary data.</text>
</comment>
<keyword evidence="5" id="KW-1133">Transmembrane helix</keyword>
<evidence type="ECO:0000313" key="7">
    <source>
        <dbReference type="EMBL" id="GMS78742.1"/>
    </source>
</evidence>
<keyword evidence="3 4" id="KW-0378">Hydrolase</keyword>
<keyword evidence="5" id="KW-0812">Transmembrane</keyword>
<evidence type="ECO:0000313" key="8">
    <source>
        <dbReference type="Proteomes" id="UP001432027"/>
    </source>
</evidence>